<evidence type="ECO:0000313" key="3">
    <source>
        <dbReference type="EMBL" id="OZI31094.1"/>
    </source>
</evidence>
<evidence type="ECO:0000259" key="2">
    <source>
        <dbReference type="PROSITE" id="PS50112"/>
    </source>
</evidence>
<dbReference type="Gene3D" id="3.30.450.20">
    <property type="entry name" value="PAS domain"/>
    <property type="match status" value="1"/>
</dbReference>
<protein>
    <recommendedName>
        <fullName evidence="5">HTH luxR-type domain-containing protein</fullName>
    </recommendedName>
</protein>
<dbReference type="GO" id="GO:0006355">
    <property type="term" value="P:regulation of DNA-templated transcription"/>
    <property type="evidence" value="ECO:0007669"/>
    <property type="project" value="InterPro"/>
</dbReference>
<dbReference type="EMBL" id="NEVM01000005">
    <property type="protein sequence ID" value="OZI31094.1"/>
    <property type="molecule type" value="Genomic_DNA"/>
</dbReference>
<evidence type="ECO:0000259" key="1">
    <source>
        <dbReference type="PROSITE" id="PS50043"/>
    </source>
</evidence>
<dbReference type="GO" id="GO:0003677">
    <property type="term" value="F:DNA binding"/>
    <property type="evidence" value="ECO:0007669"/>
    <property type="project" value="InterPro"/>
</dbReference>
<sequence>MMLRRITTSRYRECSFRIASRTRVRHSPEIRMPQPAPATPASIAGNALDLALDATYWNPLLENLADSLRGEHTILMLRDDRPENGGLTASARLASDHFQAFLDPSRAQEMASISSRLETDRAVNWSQLISENEFERTPFYNEVVRPANGFHAAVIRHRRPGWSSFLAVCRPRGRGAFDSASIARMQAMSDAVTMSLDLYWRFSAARTKSAMLERILDQLEDGVLLTDANGAPLHANTSALRILAQRDGLALGRSGLVATAAPSAQALSDAIAAASRPDTHAEQRLRISRPSRLPMLLTLYPIQHAGMEIAGVGKPAIAIFIHNPEAPRVIDQKAVAGAFSLTARESEIACHVGSGCSIDAIAAMLGLQRSTVRSHLIQIFGKTQTHSQAQLAALMNSFIRP</sequence>
<dbReference type="InterPro" id="IPR036388">
    <property type="entry name" value="WH-like_DNA-bd_sf"/>
</dbReference>
<dbReference type="Proteomes" id="UP000216020">
    <property type="component" value="Unassembled WGS sequence"/>
</dbReference>
<keyword evidence="4" id="KW-1185">Reference proteome</keyword>
<dbReference type="InterPro" id="IPR000014">
    <property type="entry name" value="PAS"/>
</dbReference>
<organism evidence="3 4">
    <name type="scientific">Bordetella genomosp. 10</name>
    <dbReference type="NCBI Taxonomy" id="1416804"/>
    <lineage>
        <taxon>Bacteria</taxon>
        <taxon>Pseudomonadati</taxon>
        <taxon>Pseudomonadota</taxon>
        <taxon>Betaproteobacteria</taxon>
        <taxon>Burkholderiales</taxon>
        <taxon>Alcaligenaceae</taxon>
        <taxon>Bordetella</taxon>
    </lineage>
</organism>
<dbReference type="InterPro" id="IPR016032">
    <property type="entry name" value="Sig_transdc_resp-reg_C-effctor"/>
</dbReference>
<accession>A0A261S186</accession>
<comment type="caution">
    <text evidence="3">The sequence shown here is derived from an EMBL/GenBank/DDBJ whole genome shotgun (WGS) entry which is preliminary data.</text>
</comment>
<dbReference type="AlphaFoldDB" id="A0A261S186"/>
<dbReference type="SMART" id="SM00421">
    <property type="entry name" value="HTH_LUXR"/>
    <property type="match status" value="1"/>
</dbReference>
<dbReference type="Pfam" id="PF00196">
    <property type="entry name" value="GerE"/>
    <property type="match status" value="1"/>
</dbReference>
<evidence type="ECO:0008006" key="5">
    <source>
        <dbReference type="Google" id="ProtNLM"/>
    </source>
</evidence>
<dbReference type="InterPro" id="IPR000792">
    <property type="entry name" value="Tscrpt_reg_LuxR_C"/>
</dbReference>
<dbReference type="Gene3D" id="1.10.10.10">
    <property type="entry name" value="Winged helix-like DNA-binding domain superfamily/Winged helix DNA-binding domain"/>
    <property type="match status" value="1"/>
</dbReference>
<feature type="domain" description="HTH luxR-type" evidence="1">
    <location>
        <begin position="334"/>
        <end position="399"/>
    </location>
</feature>
<dbReference type="SUPFAM" id="SSF55785">
    <property type="entry name" value="PYP-like sensor domain (PAS domain)"/>
    <property type="match status" value="1"/>
</dbReference>
<dbReference type="OrthoDB" id="5497412at2"/>
<dbReference type="PRINTS" id="PR00038">
    <property type="entry name" value="HTHLUXR"/>
</dbReference>
<feature type="domain" description="PAS" evidence="2">
    <location>
        <begin position="208"/>
        <end position="263"/>
    </location>
</feature>
<proteinExistence type="predicted"/>
<dbReference type="PROSITE" id="PS50112">
    <property type="entry name" value="PAS"/>
    <property type="match status" value="1"/>
</dbReference>
<evidence type="ECO:0000313" key="4">
    <source>
        <dbReference type="Proteomes" id="UP000216020"/>
    </source>
</evidence>
<gene>
    <name evidence="3" type="ORF">CAL29_24475</name>
</gene>
<name>A0A261S186_9BORD</name>
<dbReference type="InterPro" id="IPR035965">
    <property type="entry name" value="PAS-like_dom_sf"/>
</dbReference>
<reference evidence="4" key="1">
    <citation type="submission" date="2017-05" db="EMBL/GenBank/DDBJ databases">
        <title>Complete and WGS of Bordetella genogroups.</title>
        <authorList>
            <person name="Spilker T."/>
            <person name="Lipuma J."/>
        </authorList>
    </citation>
    <scope>NUCLEOTIDE SEQUENCE [LARGE SCALE GENOMIC DNA]</scope>
    <source>
        <strain evidence="4">AU16122</strain>
    </source>
</reference>
<dbReference type="PROSITE" id="PS50043">
    <property type="entry name" value="HTH_LUXR_2"/>
    <property type="match status" value="1"/>
</dbReference>
<dbReference type="SUPFAM" id="SSF46894">
    <property type="entry name" value="C-terminal effector domain of the bipartite response regulators"/>
    <property type="match status" value="1"/>
</dbReference>